<organism evidence="1 2">
    <name type="scientific">Celeribacter marinus</name>
    <dbReference type="NCBI Taxonomy" id="1397108"/>
    <lineage>
        <taxon>Bacteria</taxon>
        <taxon>Pseudomonadati</taxon>
        <taxon>Pseudomonadota</taxon>
        <taxon>Alphaproteobacteria</taxon>
        <taxon>Rhodobacterales</taxon>
        <taxon>Roseobacteraceae</taxon>
        <taxon>Celeribacter</taxon>
    </lineage>
</organism>
<sequence length="88" mass="8903">MTNPFENRAASLKGAAADITPVTPDDLNDLPHPALALYVETAGAVCFASIAGHVRTVAVGDFAILPVATARVLATGTTATGIHAFTVS</sequence>
<name>A0A0N9ZR34_9RHOB</name>
<protein>
    <submittedName>
        <fullName evidence="1">Uncharacterized protein</fullName>
    </submittedName>
</protein>
<gene>
    <name evidence="1" type="ORF">IMCC12053_2235</name>
</gene>
<keyword evidence="2" id="KW-1185">Reference proteome</keyword>
<dbReference type="KEGG" id="cmar:IMCC12053_2235"/>
<dbReference type="EMBL" id="CP012023">
    <property type="protein sequence ID" value="ALI56182.1"/>
    <property type="molecule type" value="Genomic_DNA"/>
</dbReference>
<dbReference type="Proteomes" id="UP000064920">
    <property type="component" value="Chromosome"/>
</dbReference>
<dbReference type="AlphaFoldDB" id="A0A0N9ZR34"/>
<evidence type="ECO:0000313" key="2">
    <source>
        <dbReference type="Proteomes" id="UP000064920"/>
    </source>
</evidence>
<reference evidence="1 2" key="1">
    <citation type="submission" date="2015-05" db="EMBL/GenBank/DDBJ databases">
        <authorList>
            <person name="Wang D.B."/>
            <person name="Wang M."/>
        </authorList>
    </citation>
    <scope>NUCLEOTIDE SEQUENCE [LARGE SCALE GENOMIC DNA]</scope>
    <source>
        <strain evidence="1 2">IMCC 12053</strain>
    </source>
</reference>
<dbReference type="OrthoDB" id="7916272at2"/>
<dbReference type="RefSeq" id="WP_062218978.1">
    <property type="nucleotide sequence ID" value="NZ_CP012023.1"/>
</dbReference>
<dbReference type="STRING" id="1397108.IMCC12053_2235"/>
<accession>A0A0N9ZR34</accession>
<proteinExistence type="predicted"/>
<dbReference type="PATRIC" id="fig|1397108.4.peg.2286"/>
<evidence type="ECO:0000313" key="1">
    <source>
        <dbReference type="EMBL" id="ALI56182.1"/>
    </source>
</evidence>